<organism evidence="9 10">
    <name type="scientific">Legionella quinlivanii</name>
    <dbReference type="NCBI Taxonomy" id="45073"/>
    <lineage>
        <taxon>Bacteria</taxon>
        <taxon>Pseudomonadati</taxon>
        <taxon>Pseudomonadota</taxon>
        <taxon>Gammaproteobacteria</taxon>
        <taxon>Legionellales</taxon>
        <taxon>Legionellaceae</taxon>
        <taxon>Legionella</taxon>
    </lineage>
</organism>
<evidence type="ECO:0000256" key="6">
    <source>
        <dbReference type="ARBA" id="ARBA00023136"/>
    </source>
</evidence>
<dbReference type="SUPFAM" id="SSF56935">
    <property type="entry name" value="Porins"/>
    <property type="match status" value="1"/>
</dbReference>
<dbReference type="AlphaFoldDB" id="A0A364LHS1"/>
<dbReference type="PANTHER" id="PTHR35093:SF3">
    <property type="entry name" value="LONG-CHAIN FATTY ACID TRANSPORT PROTEIN"/>
    <property type="match status" value="1"/>
</dbReference>
<protein>
    <submittedName>
        <fullName evidence="9">Long-chain fatty acid transporter</fullName>
    </submittedName>
</protein>
<keyword evidence="3" id="KW-1134">Transmembrane beta strand</keyword>
<dbReference type="Gene3D" id="2.40.160.60">
    <property type="entry name" value="Outer membrane protein transport protein (OMPP1/FadL/TodX)"/>
    <property type="match status" value="1"/>
</dbReference>
<comment type="similarity">
    <text evidence="2">Belongs to the OmpP1/FadL family.</text>
</comment>
<keyword evidence="7" id="KW-0998">Cell outer membrane</keyword>
<dbReference type="GO" id="GO:0009279">
    <property type="term" value="C:cell outer membrane"/>
    <property type="evidence" value="ECO:0007669"/>
    <property type="project" value="UniProtKB-SubCell"/>
</dbReference>
<name>A0A364LHS1_9GAMM</name>
<comment type="subcellular location">
    <subcellularLocation>
        <location evidence="1">Cell outer membrane</location>
        <topology evidence="1">Multi-pass membrane protein</topology>
    </subcellularLocation>
</comment>
<evidence type="ECO:0000256" key="2">
    <source>
        <dbReference type="ARBA" id="ARBA00008163"/>
    </source>
</evidence>
<dbReference type="EMBL" id="MVJN01000007">
    <property type="protein sequence ID" value="RAP35895.1"/>
    <property type="molecule type" value="Genomic_DNA"/>
</dbReference>
<keyword evidence="6" id="KW-0472">Membrane</keyword>
<evidence type="ECO:0000256" key="8">
    <source>
        <dbReference type="SAM" id="SignalP"/>
    </source>
</evidence>
<feature type="signal peptide" evidence="8">
    <location>
        <begin position="1"/>
        <end position="27"/>
    </location>
</feature>
<keyword evidence="4" id="KW-0812">Transmembrane</keyword>
<dbReference type="GO" id="GO:0015483">
    <property type="term" value="F:long-chain fatty acid transporting porin activity"/>
    <property type="evidence" value="ECO:0007669"/>
    <property type="project" value="TreeGrafter"/>
</dbReference>
<evidence type="ECO:0000256" key="4">
    <source>
        <dbReference type="ARBA" id="ARBA00022692"/>
    </source>
</evidence>
<evidence type="ECO:0000256" key="3">
    <source>
        <dbReference type="ARBA" id="ARBA00022452"/>
    </source>
</evidence>
<gene>
    <name evidence="9" type="ORF">B1207_09940</name>
</gene>
<keyword evidence="5 8" id="KW-0732">Signal</keyword>
<accession>A0A364LHS1</accession>
<evidence type="ECO:0000256" key="5">
    <source>
        <dbReference type="ARBA" id="ARBA00022729"/>
    </source>
</evidence>
<proteinExistence type="inferred from homology"/>
<evidence type="ECO:0000256" key="7">
    <source>
        <dbReference type="ARBA" id="ARBA00023237"/>
    </source>
</evidence>
<evidence type="ECO:0000256" key="1">
    <source>
        <dbReference type="ARBA" id="ARBA00004571"/>
    </source>
</evidence>
<dbReference type="InterPro" id="IPR005017">
    <property type="entry name" value="OMPP1/FadL/TodX"/>
</dbReference>
<evidence type="ECO:0000313" key="9">
    <source>
        <dbReference type="EMBL" id="RAP35895.1"/>
    </source>
</evidence>
<dbReference type="PANTHER" id="PTHR35093">
    <property type="entry name" value="OUTER MEMBRANE PROTEIN NMB0088-RELATED"/>
    <property type="match status" value="1"/>
</dbReference>
<dbReference type="Pfam" id="PF03349">
    <property type="entry name" value="Toluene_X"/>
    <property type="match status" value="1"/>
</dbReference>
<dbReference type="RefSeq" id="WP_172458264.1">
    <property type="nucleotide sequence ID" value="NZ_MVJN01000007.1"/>
</dbReference>
<sequence>MKSMQKPIRTMVSAAVVSMMAVSAANAGAFSLYTESAGYVIGNYAAGAAAEAADASTGWYNPAGLALLHNQQIVTGGVGVFPSSKLSGTSTFRSFSGLPFPSNLNIQTFNDVQGANDAFVPSFHYALPLTDRATFGLSIVSPFGLSTEWARNEPMRYQGTFSELITTTISPEIGGMITDNFSLGAGIDLQYARVKFNSVLGVPTVAFAITRNSFALDSPSYNKGNSTGVGFHAGAMYMFNDNHSRIGLNYQSKMNHTFHGYSRLSGPLATPGLNLTNPRSVIFACNTCTFTSHNLSSNNLDFPEIVTLSGYHDVNDKLALLGSVVYTGWHSIRTIELRNVAAFSQGIGQVKANSISNEYYDNAWRAAIGANYKFTDQWMLRVGGGYDQTPTTDANRTVRLPDADRWALSVGGHYQWRSDIGFDAGWTHLFAAGDPTLNKNQTTSSFTTNVNATAKVRADLVGLQATWTMDQVAPVPTK</sequence>
<feature type="chain" id="PRO_5016991046" evidence="8">
    <location>
        <begin position="28"/>
        <end position="478"/>
    </location>
</feature>
<reference evidence="9 10" key="1">
    <citation type="submission" date="2017-02" db="EMBL/GenBank/DDBJ databases">
        <title>Legionella quilivanii strain from human: case report and whole genome sequencing analysis.</title>
        <authorList>
            <person name="Lalancette C."/>
            <person name="Leduc J.-M."/>
            <person name="Levesque S."/>
            <person name="Fournier E."/>
            <person name="Saoud J."/>
            <person name="Faucher S.P."/>
            <person name="Bernard K."/>
            <person name="Martineau C."/>
            <person name="Longtin J."/>
        </authorList>
    </citation>
    <scope>NUCLEOTIDE SEQUENCE [LARGE SCALE GENOMIC DNA]</scope>
    <source>
        <strain evidence="9 10">ID143958</strain>
    </source>
</reference>
<comment type="caution">
    <text evidence="9">The sequence shown here is derived from an EMBL/GenBank/DDBJ whole genome shotgun (WGS) entry which is preliminary data.</text>
</comment>
<evidence type="ECO:0000313" key="10">
    <source>
        <dbReference type="Proteomes" id="UP000249458"/>
    </source>
</evidence>
<dbReference type="Proteomes" id="UP000249458">
    <property type="component" value="Unassembled WGS sequence"/>
</dbReference>